<feature type="compositionally biased region" description="Low complexity" evidence="7">
    <location>
        <begin position="1059"/>
        <end position="1075"/>
    </location>
</feature>
<proteinExistence type="inferred from homology"/>
<dbReference type="CDD" id="cd00190">
    <property type="entry name" value="Tryp_SPc"/>
    <property type="match status" value="1"/>
</dbReference>
<dbReference type="PROSITE" id="PS00134">
    <property type="entry name" value="TRYPSIN_HIS"/>
    <property type="match status" value="1"/>
</dbReference>
<dbReference type="Pfam" id="PF00089">
    <property type="entry name" value="Trypsin"/>
    <property type="match status" value="1"/>
</dbReference>
<dbReference type="Proteomes" id="UP000075809">
    <property type="component" value="Unassembled WGS sequence"/>
</dbReference>
<dbReference type="FunFam" id="2.40.10.10:FF:000036">
    <property type="entry name" value="Trypsin beta"/>
    <property type="match status" value="1"/>
</dbReference>
<accession>A0A151X4I8</accession>
<evidence type="ECO:0000256" key="2">
    <source>
        <dbReference type="ARBA" id="ARBA00007664"/>
    </source>
</evidence>
<dbReference type="SUPFAM" id="SSF50494">
    <property type="entry name" value="Trypsin-like serine proteases"/>
    <property type="match status" value="1"/>
</dbReference>
<feature type="compositionally biased region" description="Polar residues" evidence="7">
    <location>
        <begin position="226"/>
        <end position="235"/>
    </location>
</feature>
<dbReference type="EMBL" id="KQ982548">
    <property type="protein sequence ID" value="KYQ55326.1"/>
    <property type="molecule type" value="Genomic_DNA"/>
</dbReference>
<keyword evidence="3" id="KW-0645">Protease</keyword>
<feature type="compositionally biased region" description="Polar residues" evidence="7">
    <location>
        <begin position="1"/>
        <end position="10"/>
    </location>
</feature>
<dbReference type="STRING" id="64791.A0A151X4I8"/>
<evidence type="ECO:0000313" key="10">
    <source>
        <dbReference type="Proteomes" id="UP000075809"/>
    </source>
</evidence>
<comment type="subcellular location">
    <subcellularLocation>
        <location evidence="1">Secreted</location>
        <location evidence="1">Extracellular space</location>
    </subcellularLocation>
</comment>
<evidence type="ECO:0000256" key="4">
    <source>
        <dbReference type="ARBA" id="ARBA00022801"/>
    </source>
</evidence>
<protein>
    <submittedName>
        <fullName evidence="9">Chymotrypsin-2</fullName>
    </submittedName>
</protein>
<evidence type="ECO:0000256" key="1">
    <source>
        <dbReference type="ARBA" id="ARBA00004239"/>
    </source>
</evidence>
<feature type="compositionally biased region" description="Gly residues" evidence="7">
    <location>
        <begin position="140"/>
        <end position="168"/>
    </location>
</feature>
<evidence type="ECO:0000256" key="7">
    <source>
        <dbReference type="SAM" id="MobiDB-lite"/>
    </source>
</evidence>
<dbReference type="InterPro" id="IPR050430">
    <property type="entry name" value="Peptidase_S1"/>
</dbReference>
<gene>
    <name evidence="9" type="ORF">ALC60_05951</name>
</gene>
<feature type="region of interest" description="Disordered" evidence="7">
    <location>
        <begin position="1"/>
        <end position="58"/>
    </location>
</feature>
<dbReference type="PANTHER" id="PTHR24276">
    <property type="entry name" value="POLYSERASE-RELATED"/>
    <property type="match status" value="1"/>
</dbReference>
<dbReference type="GO" id="GO:0005576">
    <property type="term" value="C:extracellular region"/>
    <property type="evidence" value="ECO:0007669"/>
    <property type="project" value="UniProtKB-SubCell"/>
</dbReference>
<feature type="compositionally biased region" description="Gly residues" evidence="7">
    <location>
        <begin position="851"/>
        <end position="860"/>
    </location>
</feature>
<feature type="domain" description="Peptidase S1" evidence="8">
    <location>
        <begin position="1103"/>
        <end position="1328"/>
    </location>
</feature>
<reference evidence="9 10" key="1">
    <citation type="submission" date="2015-09" db="EMBL/GenBank/DDBJ databases">
        <title>Trachymyrmex zeteki WGS genome.</title>
        <authorList>
            <person name="Nygaard S."/>
            <person name="Hu H."/>
            <person name="Boomsma J."/>
            <person name="Zhang G."/>
        </authorList>
    </citation>
    <scope>NUCLEOTIDE SEQUENCE [LARGE SCALE GENOMIC DNA]</scope>
    <source>
        <strain evidence="9">Tzet28-1</strain>
        <tissue evidence="9">Whole body</tissue>
    </source>
</reference>
<evidence type="ECO:0000256" key="3">
    <source>
        <dbReference type="ARBA" id="ARBA00022670"/>
    </source>
</evidence>
<evidence type="ECO:0000259" key="8">
    <source>
        <dbReference type="PROSITE" id="PS50240"/>
    </source>
</evidence>
<dbReference type="Gene3D" id="2.40.10.10">
    <property type="entry name" value="Trypsin-like serine proteases"/>
    <property type="match status" value="1"/>
</dbReference>
<dbReference type="InterPro" id="IPR009003">
    <property type="entry name" value="Peptidase_S1_PA"/>
</dbReference>
<dbReference type="PROSITE" id="PS50240">
    <property type="entry name" value="TRYPSIN_DOM"/>
    <property type="match status" value="1"/>
</dbReference>
<comment type="similarity">
    <text evidence="2">Belongs to the peptidase S1 family.</text>
</comment>
<evidence type="ECO:0000313" key="9">
    <source>
        <dbReference type="EMBL" id="KYQ55326.1"/>
    </source>
</evidence>
<dbReference type="SMART" id="SM00020">
    <property type="entry name" value="Tryp_SPc"/>
    <property type="match status" value="1"/>
</dbReference>
<name>A0A151X4I8_9HYME</name>
<dbReference type="InterPro" id="IPR018114">
    <property type="entry name" value="TRYPSIN_HIS"/>
</dbReference>
<feature type="compositionally biased region" description="Basic and acidic residues" evidence="7">
    <location>
        <begin position="339"/>
        <end position="349"/>
    </location>
</feature>
<dbReference type="InterPro" id="IPR001254">
    <property type="entry name" value="Trypsin_dom"/>
</dbReference>
<feature type="region of interest" description="Disordered" evidence="7">
    <location>
        <begin position="1056"/>
        <end position="1075"/>
    </location>
</feature>
<feature type="compositionally biased region" description="Polar residues" evidence="7">
    <location>
        <begin position="295"/>
        <end position="307"/>
    </location>
</feature>
<feature type="region of interest" description="Disordered" evidence="7">
    <location>
        <begin position="767"/>
        <end position="912"/>
    </location>
</feature>
<feature type="compositionally biased region" description="Polar residues" evidence="7">
    <location>
        <begin position="778"/>
        <end position="795"/>
    </location>
</feature>
<sequence length="1330" mass="136968">ASALSSTSVLEDTENIPGAHDRHKGIRSYDSTGFPHDNNANRGVKSYGTPSGQGASYDHGIKGGGHGYNKNNDCSKCKWENDDYWERDEPEEEGDENDGDECDDGQYRPHKVHHQGPGTGHKPGSHPPGVHKTGPTGVYVDGGGGSPGGPLGGSPGGSLGGSPGGPLGGINYPSTGYSRPISDYESTPKPGSSWNTPFADASKPGYDSVTAGAFGTTPSPWPDWNRGTTPSSFGSSPKPAWDGRHDGRYPSSQRPGAPVPNFDATTKSGQGWPINQFPSSSSSAIPYAGSGISSPSYRNPQENQNRPYGQPATQSTYAGAYAGATSGVGSPYGATSNFGRKDHPFDLHKPANTQASQRPYDGTDRAPSSTDSNYGLGGYNKPRPGSYSTPTTIINTIGTTKGPYEGIDSPKTVPGSQTDPFAPRKSPGSPSGAYHPGVTKPSYGSTTSWLGQTGSGSSTWHGIGTTPHVGFPTLNTEFGTTKTPFSHVSTPSSILSAPYDRTGPKQPNFNIGSSSAIASAGASAFGTSPGIYSTPSITTTTSLYGTTPAYRGSSSYTPGVKGSIGSTKPAYGLVPHGTYPNIESGTWPGGQPSSGTRPWSSGKPGDGSGITPGRYSPGILPAKQPQGSGTWPSRQPASGSGAWPSKQPGDGSGAWPGQVQSGSGSEPGCGPGGNCGGATDLQGGSNCGGCCGNYNCNSGCSGRDNVPAQGLCGGVIGPSGVNKTYYPAGIGDGNVPNIGAAYSPQNTGTGIRPVYPGTQDPWIANANNKPIGPGNPFLDSSWNRPKPEYSNSYNDRNVIPHEETKPVGQKNLFLNNDNRRGDNSANPNEGVIPLEEKIPKGNNPFLTPLIGGSGGSGGPSYGSFPSSGTPENYPGSGTPENYPGSRTPGNYPGSGTPGSYPGSGSNPQGPNPVQCKLGLFGCGTPGSGSYAGGKHPGGAFGGNVGTGTGNPGGIGNVPGGNSGIGGFTVGADHPGGNNLAASVSGAQARAYAGSFSSAQASSSSFADSFPGAPGSANNFGGNLSPGAQNQGLNSWASSGASAFASSNAGKGMYGMEIPGSRLNRGRGNNRGYNMRQGEYNMRGRYDMGPGYGSGIRAFRIQRLVGGQPAIESEFPYQVSVRYYNSHICSGALISDRHVLSAAHCICGLIDEPSEELGVHTGSINLKEGEKHAVKDVKCHPDYVYGSEKSWTADLVVITLAKEIRISPSQSPIALATHDVPIGQQAIISGWGRVHPFSWLSRDLQKLSVPIIDNNVCQAYYQNITILSSQICTFERKGIGACKGDSGNPLVHNGILIGIFSWTKPCALGFPDVFTRVSHFMDFIKQVMQDN</sequence>
<keyword evidence="6" id="KW-1015">Disulfide bond</keyword>
<organism evidence="9 10">
    <name type="scientific">Mycetomoellerius zeteki</name>
    <dbReference type="NCBI Taxonomy" id="64791"/>
    <lineage>
        <taxon>Eukaryota</taxon>
        <taxon>Metazoa</taxon>
        <taxon>Ecdysozoa</taxon>
        <taxon>Arthropoda</taxon>
        <taxon>Hexapoda</taxon>
        <taxon>Insecta</taxon>
        <taxon>Pterygota</taxon>
        <taxon>Neoptera</taxon>
        <taxon>Endopterygota</taxon>
        <taxon>Hymenoptera</taxon>
        <taxon>Apocrita</taxon>
        <taxon>Aculeata</taxon>
        <taxon>Formicoidea</taxon>
        <taxon>Formicidae</taxon>
        <taxon>Myrmicinae</taxon>
        <taxon>Mycetomoellerius</taxon>
    </lineage>
</organism>
<keyword evidence="5" id="KW-0720">Serine protease</keyword>
<feature type="compositionally biased region" description="Low complexity" evidence="7">
    <location>
        <begin position="389"/>
        <end position="400"/>
    </location>
</feature>
<feature type="compositionally biased region" description="Low complexity" evidence="7">
    <location>
        <begin position="312"/>
        <end position="329"/>
    </location>
</feature>
<dbReference type="GO" id="GO:0006508">
    <property type="term" value="P:proteolysis"/>
    <property type="evidence" value="ECO:0007669"/>
    <property type="project" value="UniProtKB-KW"/>
</dbReference>
<dbReference type="PANTHER" id="PTHR24276:SF98">
    <property type="entry name" value="FI18310P1-RELATED"/>
    <property type="match status" value="1"/>
</dbReference>
<dbReference type="InterPro" id="IPR043504">
    <property type="entry name" value="Peptidase_S1_PA_chymotrypsin"/>
</dbReference>
<feature type="compositionally biased region" description="Low complexity" evidence="7">
    <location>
        <begin position="278"/>
        <end position="294"/>
    </location>
</feature>
<keyword evidence="10" id="KW-1185">Reference proteome</keyword>
<dbReference type="PRINTS" id="PR00722">
    <property type="entry name" value="CHYMOTRYPSIN"/>
</dbReference>
<feature type="region of interest" description="Disordered" evidence="7">
    <location>
        <begin position="85"/>
        <end position="447"/>
    </location>
</feature>
<dbReference type="InterPro" id="IPR001314">
    <property type="entry name" value="Peptidase_S1A"/>
</dbReference>
<feature type="compositionally biased region" description="Polar residues" evidence="7">
    <location>
        <begin position="625"/>
        <end position="638"/>
    </location>
</feature>
<dbReference type="GO" id="GO:0004252">
    <property type="term" value="F:serine-type endopeptidase activity"/>
    <property type="evidence" value="ECO:0007669"/>
    <property type="project" value="InterPro"/>
</dbReference>
<feature type="region of interest" description="Disordered" evidence="7">
    <location>
        <begin position="582"/>
        <end position="669"/>
    </location>
</feature>
<evidence type="ECO:0000256" key="6">
    <source>
        <dbReference type="ARBA" id="ARBA00023157"/>
    </source>
</evidence>
<evidence type="ECO:0000256" key="5">
    <source>
        <dbReference type="ARBA" id="ARBA00022825"/>
    </source>
</evidence>
<feature type="non-terminal residue" evidence="9">
    <location>
        <position position="1"/>
    </location>
</feature>
<keyword evidence="4" id="KW-0378">Hydrolase</keyword>
<feature type="compositionally biased region" description="Acidic residues" evidence="7">
    <location>
        <begin position="85"/>
        <end position="104"/>
    </location>
</feature>
<feature type="compositionally biased region" description="Low complexity" evidence="7">
    <location>
        <begin position="887"/>
        <end position="912"/>
    </location>
</feature>